<comment type="caution">
    <text evidence="3">The sequence shown here is derived from an EMBL/GenBank/DDBJ whole genome shotgun (WGS) entry which is preliminary data.</text>
</comment>
<dbReference type="Proteomes" id="UP000178774">
    <property type="component" value="Unassembled WGS sequence"/>
</dbReference>
<dbReference type="PANTHER" id="PTHR37397:SF1">
    <property type="entry name" value="LTD DOMAIN-CONTAINING PROTEIN"/>
    <property type="match status" value="1"/>
</dbReference>
<dbReference type="InterPro" id="IPR001322">
    <property type="entry name" value="Lamin_tail_dom"/>
</dbReference>
<dbReference type="Pfam" id="PF00932">
    <property type="entry name" value="LTD"/>
    <property type="match status" value="3"/>
</dbReference>
<evidence type="ECO:0000259" key="2">
    <source>
        <dbReference type="PROSITE" id="PS51841"/>
    </source>
</evidence>
<evidence type="ECO:0000256" key="1">
    <source>
        <dbReference type="SAM" id="MobiDB-lite"/>
    </source>
</evidence>
<accession>A0A1G2HT62</accession>
<name>A0A1G2HT62_9BACT</name>
<dbReference type="EMBL" id="MHOP01000023">
    <property type="protein sequence ID" value="OGZ65410.1"/>
    <property type="molecule type" value="Genomic_DNA"/>
</dbReference>
<dbReference type="SUPFAM" id="SSF74853">
    <property type="entry name" value="Lamin A/C globular tail domain"/>
    <property type="match status" value="3"/>
</dbReference>
<gene>
    <name evidence="3" type="ORF">A2822_02765</name>
</gene>
<sequence length="641" mass="68646">MRKVFLAVAIFLALSAIFFFEKEIIFGAALGSKAFMASLSSFNGQPANKTDIPTFFETPPQENEPAAVRNADAQEVALTFAPKSTQDSPAQAQRDDIVKKIDVLQGQIRDLEYLEPKVIEPANENVLASQPPPKPVAPITVVPQDNPVHVTATSQISVTYPKILISEVQIGGLADSKQEFVELYNTEGVEVSLDGWYLQRKTKNATSFSTFASAALFSGKKIPAHGYFLIAREEAGFVAGIFIDNPLTEDNTLALKNPAGEISDKVGFGDAGDYELLAATNPAEGQSISRRMVSGELQDTNNNQSDFEIGQPTPRAKNVAYIREPERTLMPEAPAPPPAAQEYLFKKVLIHEVQTEGQTVKDEFITLYNPNDVAVNLQGFALKKKTAGGTESNLVSSAAFTGSIGSGGYFLIAPQANDDGTENYTGSALPDLRYSGSSFSIADTNVILLYDANGALVDEVIAPKTLASEDLPADYPADPSADPPGSQDSPESQLAIVINEIAWMGSVVSVNKEWIELFNPGSQAVSLSGWKLQAADGAPLIELSGSIEAQGFYLLERTDDDSVPDVVADQLYTGALANAGEYLYLYGAQGNVVDEVDCSTGWFAGNNTTKQTMQRKDTLLLGSSADNWQASIDVGGSPGQL</sequence>
<feature type="compositionally biased region" description="Low complexity" evidence="1">
    <location>
        <begin position="473"/>
        <end position="490"/>
    </location>
</feature>
<feature type="domain" description="LTD" evidence="2">
    <location>
        <begin position="336"/>
        <end position="464"/>
    </location>
</feature>
<dbReference type="PROSITE" id="PS51841">
    <property type="entry name" value="LTD"/>
    <property type="match status" value="3"/>
</dbReference>
<protein>
    <recommendedName>
        <fullName evidence="2">LTD domain-containing protein</fullName>
    </recommendedName>
</protein>
<dbReference type="Gene3D" id="2.60.40.1260">
    <property type="entry name" value="Lamin Tail domain"/>
    <property type="match status" value="2"/>
</dbReference>
<proteinExistence type="predicted"/>
<evidence type="ECO:0000313" key="3">
    <source>
        <dbReference type="EMBL" id="OGZ65410.1"/>
    </source>
</evidence>
<dbReference type="PANTHER" id="PTHR37397">
    <property type="entry name" value="SI:CH211-183D21.1"/>
    <property type="match status" value="1"/>
</dbReference>
<reference evidence="3 4" key="1">
    <citation type="journal article" date="2016" name="Nat. Commun.">
        <title>Thousands of microbial genomes shed light on interconnected biogeochemical processes in an aquifer system.</title>
        <authorList>
            <person name="Anantharaman K."/>
            <person name="Brown C.T."/>
            <person name="Hug L.A."/>
            <person name="Sharon I."/>
            <person name="Castelle C.J."/>
            <person name="Probst A.J."/>
            <person name="Thomas B.C."/>
            <person name="Singh A."/>
            <person name="Wilkins M.J."/>
            <person name="Karaoz U."/>
            <person name="Brodie E.L."/>
            <person name="Williams K.H."/>
            <person name="Hubbard S.S."/>
            <person name="Banfield J.F."/>
        </authorList>
    </citation>
    <scope>NUCLEOTIDE SEQUENCE [LARGE SCALE GENOMIC DNA]</scope>
</reference>
<feature type="domain" description="LTD" evidence="2">
    <location>
        <begin position="150"/>
        <end position="270"/>
    </location>
</feature>
<dbReference type="InterPro" id="IPR036415">
    <property type="entry name" value="Lamin_tail_dom_sf"/>
</dbReference>
<dbReference type="AlphaFoldDB" id="A0A1G2HT62"/>
<organism evidence="3 4">
    <name type="scientific">Candidatus Staskawiczbacteria bacterium RIFCSPHIGHO2_01_FULL_41_41</name>
    <dbReference type="NCBI Taxonomy" id="1802203"/>
    <lineage>
        <taxon>Bacteria</taxon>
        <taxon>Candidatus Staskawicziibacteriota</taxon>
    </lineage>
</organism>
<feature type="region of interest" description="Disordered" evidence="1">
    <location>
        <begin position="471"/>
        <end position="491"/>
    </location>
</feature>
<feature type="domain" description="LTD" evidence="2">
    <location>
        <begin position="483"/>
        <end position="604"/>
    </location>
</feature>
<evidence type="ECO:0000313" key="4">
    <source>
        <dbReference type="Proteomes" id="UP000178774"/>
    </source>
</evidence>